<feature type="compositionally biased region" description="Polar residues" evidence="2">
    <location>
        <begin position="251"/>
        <end position="289"/>
    </location>
</feature>
<evidence type="ECO:0000256" key="2">
    <source>
        <dbReference type="SAM" id="MobiDB-lite"/>
    </source>
</evidence>
<dbReference type="PROSITE" id="PS00463">
    <property type="entry name" value="ZN2_CY6_FUNGAL_1"/>
    <property type="match status" value="1"/>
</dbReference>
<feature type="domain" description="Zn(2)-C6 fungal-type" evidence="3">
    <location>
        <begin position="101"/>
        <end position="135"/>
    </location>
</feature>
<evidence type="ECO:0000313" key="5">
    <source>
        <dbReference type="Proteomes" id="UP000186583"/>
    </source>
</evidence>
<dbReference type="EMBL" id="MPGH01000044">
    <property type="protein sequence ID" value="OLN94303.1"/>
    <property type="molecule type" value="Genomic_DNA"/>
</dbReference>
<feature type="compositionally biased region" description="Low complexity" evidence="2">
    <location>
        <begin position="157"/>
        <end position="169"/>
    </location>
</feature>
<keyword evidence="5" id="KW-1185">Reference proteome</keyword>
<dbReference type="SUPFAM" id="SSF57701">
    <property type="entry name" value="Zn2/Cys6 DNA-binding domain"/>
    <property type="match status" value="1"/>
</dbReference>
<evidence type="ECO:0000313" key="4">
    <source>
        <dbReference type="EMBL" id="OLN94303.1"/>
    </source>
</evidence>
<feature type="region of interest" description="Disordered" evidence="2">
    <location>
        <begin position="242"/>
        <end position="289"/>
    </location>
</feature>
<accession>A0A1Q8S185</accession>
<dbReference type="AlphaFoldDB" id="A0A1Q8S185"/>
<sequence length="394" mass="42730">MSYQYQPHLAPTGSEMNMSHPGYAPNYSAPAPMISMMDPRTHDQTVRERKESFGQASLRLKRAVSTPNVRSLQANMSDPNQLGLAGEKKRNKLGYHRTSVACGHCRRRKIRCIPSPVDVQGRCVNCIRLKKECSFYPVDQPPPPQTTDPRSKALPRASVGSNVTSASSSPAMPAGHPLDVSHHQHYHPGVVPSAQNMAPHGMRPSSIENLGPEVTVIADSASASRQFDFPNQAVADWMHPEDNAGAATKPANPNENWASYSQESPISPSFSPYTAQTPSSAVWSQSDPNAQDDIGWSSFALGGSMTYPRGTQLPSQYPMVPQQGRPNGRKASTMSADVYPSHISTNMPGMDPQGASLSAGAVPPSSYGSWQQPYTYSKTPEGYESWSYDRTGGN</sequence>
<evidence type="ECO:0000256" key="1">
    <source>
        <dbReference type="ARBA" id="ARBA00023242"/>
    </source>
</evidence>
<gene>
    <name evidence="4" type="ORF">CCHL11_02970</name>
</gene>
<dbReference type="InterPro" id="IPR036864">
    <property type="entry name" value="Zn2-C6_fun-type_DNA-bd_sf"/>
</dbReference>
<dbReference type="Gene3D" id="4.10.240.10">
    <property type="entry name" value="Zn(2)-C6 fungal-type DNA-binding domain"/>
    <property type="match status" value="1"/>
</dbReference>
<name>A0A1Q8S185_9PEZI</name>
<dbReference type="STRING" id="708187.A0A1Q8S185"/>
<dbReference type="InterPro" id="IPR050797">
    <property type="entry name" value="Carb_Metab_Trans_Reg"/>
</dbReference>
<dbReference type="Pfam" id="PF00172">
    <property type="entry name" value="Zn_clus"/>
    <property type="match status" value="1"/>
</dbReference>
<keyword evidence="1" id="KW-0539">Nucleus</keyword>
<dbReference type="Proteomes" id="UP000186583">
    <property type="component" value="Unassembled WGS sequence"/>
</dbReference>
<dbReference type="GO" id="GO:0000981">
    <property type="term" value="F:DNA-binding transcription factor activity, RNA polymerase II-specific"/>
    <property type="evidence" value="ECO:0007669"/>
    <property type="project" value="InterPro"/>
</dbReference>
<feature type="region of interest" description="Disordered" evidence="2">
    <location>
        <begin position="310"/>
        <end position="394"/>
    </location>
</feature>
<dbReference type="PANTHER" id="PTHR31668">
    <property type="entry name" value="GLUCOSE TRANSPORT TRANSCRIPTION REGULATOR RGT1-RELATED-RELATED"/>
    <property type="match status" value="1"/>
</dbReference>
<organism evidence="4 5">
    <name type="scientific">Colletotrichum chlorophyti</name>
    <dbReference type="NCBI Taxonomy" id="708187"/>
    <lineage>
        <taxon>Eukaryota</taxon>
        <taxon>Fungi</taxon>
        <taxon>Dikarya</taxon>
        <taxon>Ascomycota</taxon>
        <taxon>Pezizomycotina</taxon>
        <taxon>Sordariomycetes</taxon>
        <taxon>Hypocreomycetidae</taxon>
        <taxon>Glomerellales</taxon>
        <taxon>Glomerellaceae</taxon>
        <taxon>Colletotrichum</taxon>
    </lineage>
</organism>
<evidence type="ECO:0000259" key="3">
    <source>
        <dbReference type="PROSITE" id="PS50048"/>
    </source>
</evidence>
<comment type="caution">
    <text evidence="4">The sequence shown here is derived from an EMBL/GenBank/DDBJ whole genome shotgun (WGS) entry which is preliminary data.</text>
</comment>
<dbReference type="PROSITE" id="PS50048">
    <property type="entry name" value="ZN2_CY6_FUNGAL_2"/>
    <property type="match status" value="1"/>
</dbReference>
<dbReference type="OrthoDB" id="4150019at2759"/>
<reference evidence="4 5" key="1">
    <citation type="submission" date="2016-11" db="EMBL/GenBank/DDBJ databases">
        <title>Draft Genome Assembly of Colletotrichum chlorophyti a pathogen of herbaceous plants.</title>
        <authorList>
            <person name="Gan P."/>
            <person name="Narusaka M."/>
            <person name="Tsushima A."/>
            <person name="Narusaka Y."/>
            <person name="Takano Y."/>
            <person name="Shirasu K."/>
        </authorList>
    </citation>
    <scope>NUCLEOTIDE SEQUENCE [LARGE SCALE GENOMIC DNA]</scope>
    <source>
        <strain evidence="4 5">NTL11</strain>
    </source>
</reference>
<dbReference type="SMART" id="SM00066">
    <property type="entry name" value="GAL4"/>
    <property type="match status" value="1"/>
</dbReference>
<feature type="region of interest" description="Disordered" evidence="2">
    <location>
        <begin position="137"/>
        <end position="208"/>
    </location>
</feature>
<dbReference type="GO" id="GO:0008270">
    <property type="term" value="F:zinc ion binding"/>
    <property type="evidence" value="ECO:0007669"/>
    <property type="project" value="InterPro"/>
</dbReference>
<proteinExistence type="predicted"/>
<protein>
    <recommendedName>
        <fullName evidence="3">Zn(2)-C6 fungal-type domain-containing protein</fullName>
    </recommendedName>
</protein>
<dbReference type="CDD" id="cd00067">
    <property type="entry name" value="GAL4"/>
    <property type="match status" value="1"/>
</dbReference>
<feature type="compositionally biased region" description="Polar residues" evidence="2">
    <location>
        <begin position="366"/>
        <end position="378"/>
    </location>
</feature>
<dbReference type="InterPro" id="IPR001138">
    <property type="entry name" value="Zn2Cys6_DnaBD"/>
</dbReference>